<keyword evidence="3" id="KW-0238">DNA-binding</keyword>
<dbReference type="GO" id="GO:0003677">
    <property type="term" value="F:DNA binding"/>
    <property type="evidence" value="ECO:0007669"/>
    <property type="project" value="UniProtKB-KW"/>
</dbReference>
<feature type="domain" description="BHLH" evidence="7">
    <location>
        <begin position="22"/>
        <end position="79"/>
    </location>
</feature>
<dbReference type="AlphaFoldDB" id="S5UGN5"/>
<proteinExistence type="evidence at transcript level"/>
<dbReference type="Gene3D" id="6.10.250.980">
    <property type="match status" value="1"/>
</dbReference>
<evidence type="ECO:0000256" key="5">
    <source>
        <dbReference type="ARBA" id="ARBA00023242"/>
    </source>
</evidence>
<accession>S5UGN5</accession>
<keyword evidence="2" id="KW-0805">Transcription regulation</keyword>
<keyword evidence="5" id="KW-0539">Nucleus</keyword>
<evidence type="ECO:0000256" key="6">
    <source>
        <dbReference type="SAM" id="MobiDB-lite"/>
    </source>
</evidence>
<dbReference type="SUPFAM" id="SSF158457">
    <property type="entry name" value="Orange domain-like"/>
    <property type="match status" value="1"/>
</dbReference>
<dbReference type="GO" id="GO:0005634">
    <property type="term" value="C:nucleus"/>
    <property type="evidence" value="ECO:0007669"/>
    <property type="project" value="UniProtKB-SubCell"/>
</dbReference>
<dbReference type="PANTHER" id="PTHR10985">
    <property type="entry name" value="BASIC HELIX-LOOP-HELIX TRANSCRIPTION FACTOR, HES-RELATED"/>
    <property type="match status" value="1"/>
</dbReference>
<evidence type="ECO:0000259" key="8">
    <source>
        <dbReference type="PROSITE" id="PS51054"/>
    </source>
</evidence>
<reference evidence="9" key="1">
    <citation type="submission" date="2013-05" db="EMBL/GenBank/DDBJ databases">
        <title>Evolution of a prolific family: the HES/Hey genes of the annelid Platynereis.</title>
        <authorList>
            <person name="Balavoine G."/>
            <person name="Gazave E."/>
        </authorList>
    </citation>
    <scope>NUCLEOTIDE SEQUENCE</scope>
</reference>
<keyword evidence="4" id="KW-0804">Transcription</keyword>
<evidence type="ECO:0000313" key="9">
    <source>
        <dbReference type="EMBL" id="AGS55436.1"/>
    </source>
</evidence>
<organism evidence="9">
    <name type="scientific">Platynereis dumerilii</name>
    <name type="common">Dumeril's clam worm</name>
    <dbReference type="NCBI Taxonomy" id="6359"/>
    <lineage>
        <taxon>Eukaryota</taxon>
        <taxon>Metazoa</taxon>
        <taxon>Spiralia</taxon>
        <taxon>Lophotrochozoa</taxon>
        <taxon>Annelida</taxon>
        <taxon>Polychaeta</taxon>
        <taxon>Errantia</taxon>
        <taxon>Phyllodocida</taxon>
        <taxon>Nereididae</taxon>
        <taxon>Platynereis</taxon>
    </lineage>
</organism>
<dbReference type="Pfam" id="PF07527">
    <property type="entry name" value="Hairy_orange"/>
    <property type="match status" value="1"/>
</dbReference>
<dbReference type="GO" id="GO:0006355">
    <property type="term" value="P:regulation of DNA-templated transcription"/>
    <property type="evidence" value="ECO:0007669"/>
    <property type="project" value="InterPro"/>
</dbReference>
<dbReference type="InterPro" id="IPR036638">
    <property type="entry name" value="HLH_DNA-bd_sf"/>
</dbReference>
<protein>
    <submittedName>
        <fullName evidence="9">Hairy enhancer of split 2</fullName>
    </submittedName>
</protein>
<dbReference type="PROSITE" id="PS51054">
    <property type="entry name" value="ORANGE"/>
    <property type="match status" value="1"/>
</dbReference>
<dbReference type="EMBL" id="KC999040">
    <property type="protein sequence ID" value="AGS55436.1"/>
    <property type="molecule type" value="mRNA"/>
</dbReference>
<sequence length="324" mass="36207">MDLNMDDHYHSTQRLSVSKAELRKVNKPLMEKRRRARINSCLSQLKMLVLQAVKKDGCSYSKLEKADILEMTVQYLKTVQKNQMLAAATVDPSVINRYSAGYTECTNEAIRYLSSMEGVNKQLKSRLLDHLTTGTTDSVDTSPQMSPPYSPEQNSNFPNSPPNMYDAKIFSFEENRLMELQTVLRNHPAQKVVTSPQFADDVTANNMTSPVLFSDITRMTSPVSPNDITTRIMTSPTPQNHITATIVCTPQERGSTPSPTIQNFTITQNNLLPLSGQTVQAQTKNHSISTSPVNSYSGKSTSDLEAPHANNELSSKSDTMWRPW</sequence>
<feature type="domain" description="Orange" evidence="8">
    <location>
        <begin position="98"/>
        <end position="131"/>
    </location>
</feature>
<dbReference type="CDD" id="cd11459">
    <property type="entry name" value="bHLH-O_HES1_4"/>
    <property type="match status" value="1"/>
</dbReference>
<feature type="region of interest" description="Disordered" evidence="6">
    <location>
        <begin position="277"/>
        <end position="324"/>
    </location>
</feature>
<evidence type="ECO:0000256" key="4">
    <source>
        <dbReference type="ARBA" id="ARBA00023163"/>
    </source>
</evidence>
<dbReference type="InterPro" id="IPR050370">
    <property type="entry name" value="HES_HEY"/>
</dbReference>
<evidence type="ECO:0000259" key="7">
    <source>
        <dbReference type="PROSITE" id="PS50888"/>
    </source>
</evidence>
<gene>
    <name evidence="9" type="primary">Hes2</name>
</gene>
<feature type="compositionally biased region" description="Polar residues" evidence="6">
    <location>
        <begin position="277"/>
        <end position="303"/>
    </location>
</feature>
<dbReference type="SUPFAM" id="SSF47459">
    <property type="entry name" value="HLH, helix-loop-helix DNA-binding domain"/>
    <property type="match status" value="1"/>
</dbReference>
<dbReference type="Gene3D" id="4.10.280.10">
    <property type="entry name" value="Helix-loop-helix DNA-binding domain"/>
    <property type="match status" value="1"/>
</dbReference>
<feature type="compositionally biased region" description="Polar residues" evidence="6">
    <location>
        <begin position="133"/>
        <end position="144"/>
    </location>
</feature>
<dbReference type="Pfam" id="PF00010">
    <property type="entry name" value="HLH"/>
    <property type="match status" value="1"/>
</dbReference>
<evidence type="ECO:0000256" key="2">
    <source>
        <dbReference type="ARBA" id="ARBA00023015"/>
    </source>
</evidence>
<dbReference type="FunFam" id="4.10.280.10:FF:000009">
    <property type="entry name" value="Transcription factor HES-1"/>
    <property type="match status" value="1"/>
</dbReference>
<evidence type="ECO:0000256" key="3">
    <source>
        <dbReference type="ARBA" id="ARBA00023125"/>
    </source>
</evidence>
<dbReference type="SMART" id="SM00353">
    <property type="entry name" value="HLH"/>
    <property type="match status" value="1"/>
</dbReference>
<dbReference type="PROSITE" id="PS50888">
    <property type="entry name" value="BHLH"/>
    <property type="match status" value="1"/>
</dbReference>
<feature type="region of interest" description="Disordered" evidence="6">
    <location>
        <begin position="133"/>
        <end position="163"/>
    </location>
</feature>
<dbReference type="SMART" id="SM00511">
    <property type="entry name" value="ORANGE"/>
    <property type="match status" value="1"/>
</dbReference>
<dbReference type="InterPro" id="IPR003650">
    <property type="entry name" value="Orange_dom"/>
</dbReference>
<dbReference type="GO" id="GO:0046983">
    <property type="term" value="F:protein dimerization activity"/>
    <property type="evidence" value="ECO:0007669"/>
    <property type="project" value="InterPro"/>
</dbReference>
<dbReference type="InterPro" id="IPR011598">
    <property type="entry name" value="bHLH_dom"/>
</dbReference>
<evidence type="ECO:0000256" key="1">
    <source>
        <dbReference type="ARBA" id="ARBA00004123"/>
    </source>
</evidence>
<comment type="subcellular location">
    <subcellularLocation>
        <location evidence="1">Nucleus</location>
    </subcellularLocation>
</comment>
<name>S5UGN5_PLADU</name>